<dbReference type="SUPFAM" id="SSF143800">
    <property type="entry name" value="L28p-like"/>
    <property type="match status" value="1"/>
</dbReference>
<feature type="compositionally biased region" description="Basic and acidic residues" evidence="6">
    <location>
        <begin position="91"/>
        <end position="108"/>
    </location>
</feature>
<evidence type="ECO:0000256" key="3">
    <source>
        <dbReference type="ARBA" id="ARBA00022980"/>
    </source>
</evidence>
<dbReference type="PANTHER" id="PTHR33280">
    <property type="entry name" value="50S RIBOSOMAL PROTEIN L31, CHLOROPLASTIC"/>
    <property type="match status" value="1"/>
</dbReference>
<evidence type="ECO:0000256" key="2">
    <source>
        <dbReference type="ARBA" id="ARBA00011838"/>
    </source>
</evidence>
<dbReference type="GO" id="GO:0005840">
    <property type="term" value="C:ribosome"/>
    <property type="evidence" value="ECO:0007669"/>
    <property type="project" value="UniProtKB-KW"/>
</dbReference>
<dbReference type="AlphaFoldDB" id="E0XQW5"/>
<dbReference type="Gene3D" id="4.10.830.30">
    <property type="entry name" value="Ribosomal protein L31"/>
    <property type="match status" value="1"/>
</dbReference>
<dbReference type="GO" id="GO:0003735">
    <property type="term" value="F:structural constituent of ribosome"/>
    <property type="evidence" value="ECO:0007669"/>
    <property type="project" value="InterPro"/>
</dbReference>
<dbReference type="InterPro" id="IPR034704">
    <property type="entry name" value="Ribosomal_bL28/bL31-like_sf"/>
</dbReference>
<reference evidence="7" key="1">
    <citation type="journal article" date="2011" name="Environ. Microbiol.">
        <title>Time-series analyses of Monterey Bay coastal microbial picoplankton using a 'genome proxy' microarray.</title>
        <authorList>
            <person name="Rich V.I."/>
            <person name="Pham V.D."/>
            <person name="Eppley J."/>
            <person name="Shi Y."/>
            <person name="DeLong E.F."/>
        </authorList>
    </citation>
    <scope>NUCLEOTIDE SEQUENCE</scope>
</reference>
<name>E0XQW5_9GAMM</name>
<comment type="similarity">
    <text evidence="1 5">Belongs to the bacterial ribosomal protein bL31 family. Type B subfamily.</text>
</comment>
<dbReference type="NCBIfam" id="TIGR00105">
    <property type="entry name" value="L31"/>
    <property type="match status" value="1"/>
</dbReference>
<keyword evidence="3 5" id="KW-0689">Ribosomal protein</keyword>
<organism evidence="7">
    <name type="scientific">uncultured gamma proteobacterium HF0010_11K06</name>
    <dbReference type="NCBI Taxonomy" id="710980"/>
    <lineage>
        <taxon>Bacteria</taxon>
        <taxon>Pseudomonadati</taxon>
        <taxon>Pseudomonadota</taxon>
        <taxon>Gammaproteobacteria</taxon>
        <taxon>environmental samples</taxon>
    </lineage>
</organism>
<comment type="subunit">
    <text evidence="2 5">Part of the 50S ribosomal subunit.</text>
</comment>
<feature type="region of interest" description="Disordered" evidence="6">
    <location>
        <begin position="81"/>
        <end position="160"/>
    </location>
</feature>
<gene>
    <name evidence="5" type="primary">rpmE2</name>
</gene>
<dbReference type="InterPro" id="IPR042105">
    <property type="entry name" value="Ribosomal_bL31_sf"/>
</dbReference>
<dbReference type="EMBL" id="GU474847">
    <property type="protein sequence ID" value="ADI16806.1"/>
    <property type="molecule type" value="Genomic_DNA"/>
</dbReference>
<dbReference type="Pfam" id="PF01197">
    <property type="entry name" value="Ribosomal_L31"/>
    <property type="match status" value="1"/>
</dbReference>
<dbReference type="NCBIfam" id="NF002462">
    <property type="entry name" value="PRK01678.1"/>
    <property type="match status" value="1"/>
</dbReference>
<protein>
    <recommendedName>
        <fullName evidence="5">Large ribosomal subunit protein bL31B</fullName>
    </recommendedName>
</protein>
<evidence type="ECO:0000256" key="5">
    <source>
        <dbReference type="HAMAP-Rule" id="MF_00502"/>
    </source>
</evidence>
<sequence>MKKEIHPEYRTVLFHDVSVDKYYLIPSTLETDQTKEWEDGNTYPYCPLDVSSASHPFYTGQNKIIDTGGRVERFKKRFSKKAAVKAAPVEESPKEESPPVEEKEEDVKASAPSEEVTKEAPEATAEETAEAVEVVPSDAPQEETSAEEASDESSNSSEEK</sequence>
<dbReference type="PRINTS" id="PR01249">
    <property type="entry name" value="RIBOSOMALL31"/>
</dbReference>
<dbReference type="GO" id="GO:0006412">
    <property type="term" value="P:translation"/>
    <property type="evidence" value="ECO:0007669"/>
    <property type="project" value="UniProtKB-UniRule"/>
</dbReference>
<accession>E0XQW5</accession>
<evidence type="ECO:0000256" key="1">
    <source>
        <dbReference type="ARBA" id="ARBA00008196"/>
    </source>
</evidence>
<proteinExistence type="inferred from homology"/>
<keyword evidence="4 5" id="KW-0687">Ribonucleoprotein</keyword>
<dbReference type="HAMAP" id="MF_00502">
    <property type="entry name" value="Ribosomal_bL31_2"/>
    <property type="match status" value="1"/>
</dbReference>
<evidence type="ECO:0000313" key="7">
    <source>
        <dbReference type="EMBL" id="ADI16806.1"/>
    </source>
</evidence>
<dbReference type="PANTHER" id="PTHR33280:SF1">
    <property type="entry name" value="LARGE RIBOSOMAL SUBUNIT PROTEIN BL31C"/>
    <property type="match status" value="1"/>
</dbReference>
<dbReference type="InterPro" id="IPR027493">
    <property type="entry name" value="Ribosomal_bL31_B"/>
</dbReference>
<dbReference type="InterPro" id="IPR002150">
    <property type="entry name" value="Ribosomal_bL31"/>
</dbReference>
<dbReference type="PROSITE" id="PS01143">
    <property type="entry name" value="RIBOSOMAL_L31"/>
    <property type="match status" value="1"/>
</dbReference>
<evidence type="ECO:0000256" key="4">
    <source>
        <dbReference type="ARBA" id="ARBA00023274"/>
    </source>
</evidence>
<evidence type="ECO:0000256" key="6">
    <source>
        <dbReference type="SAM" id="MobiDB-lite"/>
    </source>
</evidence>
<feature type="compositionally biased region" description="Acidic residues" evidence="6">
    <location>
        <begin position="140"/>
        <end position="151"/>
    </location>
</feature>
<dbReference type="GO" id="GO:1990904">
    <property type="term" value="C:ribonucleoprotein complex"/>
    <property type="evidence" value="ECO:0007669"/>
    <property type="project" value="UniProtKB-KW"/>
</dbReference>